<gene>
    <name evidence="2" type="ORF">AB5J50_22635</name>
</gene>
<dbReference type="EMBL" id="CP163440">
    <property type="protein sequence ID" value="XDQ63395.1"/>
    <property type="molecule type" value="Genomic_DNA"/>
</dbReference>
<protein>
    <recommendedName>
        <fullName evidence="3">Pyrroloquinoline-quinone binding quinoprotein</fullName>
    </recommendedName>
</protein>
<sequence length="527" mass="58163">MPVIPDHPFPEMGHAFTVDMSADGEWIAVSSYVGARVVRSQVGIYRTADLSLWHLVELDQSIEGLAFHPALPLLAIATEEGDEAYRRGELVLYEPGTRRRTAVPFDEVGVTALHWIDERRLEIAVAEPDHAYERDGSDAYLACVAERDDWRGCLDDVAAGGLAFGPRTPVDDDGPSAWDPIPPRPPLADLADRAGRTWNRRDEVVAVEALTDGRVIAALRCGTLLECWSAEGELLWSVPEPDDFSHRSGGQLYITPDEETAWVTVLVGRSDDRSTLLRRIALTDGTQLAEHRLDFPVAITARADGAWVARDSRDLFPPARWPPYESRVYTPSGKQLGTLELGECDRSFDFHVRRSPRLLFLCRAEEENEKENSEKWVVEATPKGIEPLFPFLEDAAPDDYVMGGPAVYVHDALGPGIVHSVLVNRRNPRLLRRALPHGDIVWTCPTDARVTGVDTHEGLVHVVTGGHELLTLRADDGKVMHRGTTTDEDTYGPYAFTPCSLTVAPNGDLLIGTAEGRILVRRSGGLE</sequence>
<dbReference type="SUPFAM" id="SSF69322">
    <property type="entry name" value="Tricorn protease domain 2"/>
    <property type="match status" value="1"/>
</dbReference>
<evidence type="ECO:0000256" key="1">
    <source>
        <dbReference type="SAM" id="MobiDB-lite"/>
    </source>
</evidence>
<feature type="region of interest" description="Disordered" evidence="1">
    <location>
        <begin position="165"/>
        <end position="186"/>
    </location>
</feature>
<name>A0AB39SCK2_9ACTN</name>
<evidence type="ECO:0008006" key="3">
    <source>
        <dbReference type="Google" id="ProtNLM"/>
    </source>
</evidence>
<evidence type="ECO:0000313" key="2">
    <source>
        <dbReference type="EMBL" id="XDQ63395.1"/>
    </source>
</evidence>
<proteinExistence type="predicted"/>
<organism evidence="2">
    <name type="scientific">Streptomyces sp. R35</name>
    <dbReference type="NCBI Taxonomy" id="3238630"/>
    <lineage>
        <taxon>Bacteria</taxon>
        <taxon>Bacillati</taxon>
        <taxon>Actinomycetota</taxon>
        <taxon>Actinomycetes</taxon>
        <taxon>Kitasatosporales</taxon>
        <taxon>Streptomycetaceae</taxon>
        <taxon>Streptomyces</taxon>
    </lineage>
</organism>
<dbReference type="AlphaFoldDB" id="A0AB39SCK2"/>
<reference evidence="2" key="1">
    <citation type="submission" date="2024-07" db="EMBL/GenBank/DDBJ databases">
        <authorList>
            <person name="Yu S.T."/>
        </authorList>
    </citation>
    <scope>NUCLEOTIDE SEQUENCE</scope>
    <source>
        <strain evidence="2">R35</strain>
    </source>
</reference>
<dbReference type="RefSeq" id="WP_369260224.1">
    <property type="nucleotide sequence ID" value="NZ_CP163440.1"/>
</dbReference>
<accession>A0AB39SCK2</accession>